<feature type="domain" description="Glycosyltransferase subfamily 4-like N-terminal" evidence="2">
    <location>
        <begin position="22"/>
        <end position="194"/>
    </location>
</feature>
<dbReference type="PANTHER" id="PTHR45947">
    <property type="entry name" value="SULFOQUINOVOSYL TRANSFERASE SQD2"/>
    <property type="match status" value="1"/>
</dbReference>
<dbReference type="CDD" id="cd03801">
    <property type="entry name" value="GT4_PimA-like"/>
    <property type="match status" value="1"/>
</dbReference>
<protein>
    <submittedName>
        <fullName evidence="3">D-inositol 3-phosphate glycosyltransferase</fullName>
        <ecNumber evidence="3">2.4.1.250</ecNumber>
    </submittedName>
</protein>
<reference evidence="3 4" key="1">
    <citation type="submission" date="2019-02" db="EMBL/GenBank/DDBJ databases">
        <title>Deep-cultivation of Planctomycetes and their phenomic and genomic characterization uncovers novel biology.</title>
        <authorList>
            <person name="Wiegand S."/>
            <person name="Jogler M."/>
            <person name="Boedeker C."/>
            <person name="Pinto D."/>
            <person name="Vollmers J."/>
            <person name="Rivas-Marin E."/>
            <person name="Kohn T."/>
            <person name="Peeters S.H."/>
            <person name="Heuer A."/>
            <person name="Rast P."/>
            <person name="Oberbeckmann S."/>
            <person name="Bunk B."/>
            <person name="Jeske O."/>
            <person name="Meyerdierks A."/>
            <person name="Storesund J.E."/>
            <person name="Kallscheuer N."/>
            <person name="Luecker S."/>
            <person name="Lage O.M."/>
            <person name="Pohl T."/>
            <person name="Merkel B.J."/>
            <person name="Hornburger P."/>
            <person name="Mueller R.-W."/>
            <person name="Bruemmer F."/>
            <person name="Labrenz M."/>
            <person name="Spormann A.M."/>
            <person name="Op Den Camp H."/>
            <person name="Overmann J."/>
            <person name="Amann R."/>
            <person name="Jetten M.S.M."/>
            <person name="Mascher T."/>
            <person name="Medema M.H."/>
            <person name="Devos D.P."/>
            <person name="Kaster A.-K."/>
            <person name="Ovreas L."/>
            <person name="Rohde M."/>
            <person name="Galperin M.Y."/>
            <person name="Jogler C."/>
        </authorList>
    </citation>
    <scope>NUCLEOTIDE SEQUENCE [LARGE SCALE GENOMIC DNA]</scope>
    <source>
        <strain evidence="3 4">Pla52n</strain>
    </source>
</reference>
<sequence>MIDERPLRILVGADVPPNPDSGAAGTVFQMNQALRGLGHEVHEIWAADLGRRIKHGNLHYILELPFAYRREIRKMMRRNEYDVVELNQPHAWLAAADFRRSGCPGVFVNRSHGHEVRFSELESSWRPIQKRSPGITQRLCSDLVRRRIAFHWNRVIKHSDGIIVSCDQDAGFLETRYGLRRDRIAVINQGVPDEYLERPVKPMTPERMRNIIYAGNFVACKGPFILAECIVELLTANPELRFSWVCDARDHAKALELIDSKVRHQIRMIDWMPQSQLIRLYDEHGLLLFPSFFEGFGKVPLEAMSRGLCVIANDLGGMSDYIKHGTNGFLTQPGDRSAIIEYATKLLGSSELASRVGREATKTAFRYSWARSAEHAVRFYRDCAVQKLARIRGKG</sequence>
<dbReference type="EC" id="2.4.1.250" evidence="3"/>
<dbReference type="Pfam" id="PF13439">
    <property type="entry name" value="Glyco_transf_4"/>
    <property type="match status" value="1"/>
</dbReference>
<keyword evidence="3" id="KW-0808">Transferase</keyword>
<evidence type="ECO:0000313" key="4">
    <source>
        <dbReference type="Proteomes" id="UP000320176"/>
    </source>
</evidence>
<feature type="domain" description="Glycosyl transferase family 1" evidence="1">
    <location>
        <begin position="205"/>
        <end position="362"/>
    </location>
</feature>
<keyword evidence="3" id="KW-0328">Glycosyltransferase</keyword>
<keyword evidence="4" id="KW-1185">Reference proteome</keyword>
<gene>
    <name evidence="3" type="primary">mshA_3</name>
    <name evidence="3" type="ORF">Pla52n_30340</name>
</gene>
<dbReference type="EMBL" id="SJPN01000003">
    <property type="protein sequence ID" value="TWU04989.1"/>
    <property type="molecule type" value="Genomic_DNA"/>
</dbReference>
<dbReference type="RefSeq" id="WP_197454622.1">
    <property type="nucleotide sequence ID" value="NZ_SJPN01000003.1"/>
</dbReference>
<dbReference type="Proteomes" id="UP000320176">
    <property type="component" value="Unassembled WGS sequence"/>
</dbReference>
<dbReference type="SUPFAM" id="SSF53756">
    <property type="entry name" value="UDP-Glycosyltransferase/glycogen phosphorylase"/>
    <property type="match status" value="1"/>
</dbReference>
<dbReference type="InterPro" id="IPR001296">
    <property type="entry name" value="Glyco_trans_1"/>
</dbReference>
<evidence type="ECO:0000313" key="3">
    <source>
        <dbReference type="EMBL" id="TWU04989.1"/>
    </source>
</evidence>
<evidence type="ECO:0000259" key="1">
    <source>
        <dbReference type="Pfam" id="PF00534"/>
    </source>
</evidence>
<comment type="caution">
    <text evidence="3">The sequence shown here is derived from an EMBL/GenBank/DDBJ whole genome shotgun (WGS) entry which is preliminary data.</text>
</comment>
<dbReference type="AlphaFoldDB" id="A0A5C6B0K4"/>
<proteinExistence type="predicted"/>
<accession>A0A5C6B0K4</accession>
<organism evidence="3 4">
    <name type="scientific">Stieleria varia</name>
    <dbReference type="NCBI Taxonomy" id="2528005"/>
    <lineage>
        <taxon>Bacteria</taxon>
        <taxon>Pseudomonadati</taxon>
        <taxon>Planctomycetota</taxon>
        <taxon>Planctomycetia</taxon>
        <taxon>Pirellulales</taxon>
        <taxon>Pirellulaceae</taxon>
        <taxon>Stieleria</taxon>
    </lineage>
</organism>
<dbReference type="InterPro" id="IPR028098">
    <property type="entry name" value="Glyco_trans_4-like_N"/>
</dbReference>
<dbReference type="PANTHER" id="PTHR45947:SF3">
    <property type="entry name" value="SULFOQUINOVOSYL TRANSFERASE SQD2"/>
    <property type="match status" value="1"/>
</dbReference>
<dbReference type="Gene3D" id="3.40.50.2000">
    <property type="entry name" value="Glycogen Phosphorylase B"/>
    <property type="match status" value="2"/>
</dbReference>
<evidence type="ECO:0000259" key="2">
    <source>
        <dbReference type="Pfam" id="PF13439"/>
    </source>
</evidence>
<dbReference type="InterPro" id="IPR050194">
    <property type="entry name" value="Glycosyltransferase_grp1"/>
</dbReference>
<dbReference type="Pfam" id="PF00534">
    <property type="entry name" value="Glycos_transf_1"/>
    <property type="match status" value="1"/>
</dbReference>
<name>A0A5C6B0K4_9BACT</name>
<dbReference type="GO" id="GO:0102710">
    <property type="term" value="F:D-inositol-3-phosphate glycosyltransferase activity"/>
    <property type="evidence" value="ECO:0007669"/>
    <property type="project" value="UniProtKB-EC"/>
</dbReference>